<dbReference type="Proteomes" id="UP000286510">
    <property type="component" value="Unassembled WGS sequence"/>
</dbReference>
<accession>A0A397E6Y8</accession>
<dbReference type="AlphaFoldDB" id="A0A397E6Y8"/>
<evidence type="ECO:0000313" key="14">
    <source>
        <dbReference type="Proteomes" id="UP000286510"/>
    </source>
</evidence>
<dbReference type="Proteomes" id="UP000266643">
    <property type="component" value="Unassembled WGS sequence"/>
</dbReference>
<evidence type="ECO:0000313" key="1">
    <source>
        <dbReference type="EMBL" id="RHY17705.1"/>
    </source>
</evidence>
<dbReference type="EMBL" id="QUTF01025327">
    <property type="protein sequence ID" value="RHY83728.1"/>
    <property type="molecule type" value="Genomic_DNA"/>
</dbReference>
<sequence length="116" mass="13056">MSDWDSWGDDDNGAIDYPRSGDRVVSFKACCDLTVSDYLCPCGDCPQYLDIELCVQKCCLPPRAKIAVCRILQAYSTYNESRGFQLSMIRMAHKCLLQQRSEENAAFQAFVALVDP</sequence>
<evidence type="ECO:0000313" key="5">
    <source>
        <dbReference type="EMBL" id="RHY83728.1"/>
    </source>
</evidence>
<dbReference type="Proteomes" id="UP000266196">
    <property type="component" value="Unassembled WGS sequence"/>
</dbReference>
<evidence type="ECO:0000313" key="8">
    <source>
        <dbReference type="Proteomes" id="UP000265427"/>
    </source>
</evidence>
<evidence type="ECO:0000313" key="11">
    <source>
        <dbReference type="Proteomes" id="UP000266643"/>
    </source>
</evidence>
<evidence type="ECO:0000313" key="12">
    <source>
        <dbReference type="Proteomes" id="UP000275652"/>
    </source>
</evidence>
<protein>
    <submittedName>
        <fullName evidence="4">Uncharacterized protein</fullName>
    </submittedName>
</protein>
<comment type="caution">
    <text evidence="4">The sequence shown here is derived from an EMBL/GenBank/DDBJ whole genome shotgun (WGS) entry which is preliminary data.</text>
</comment>
<evidence type="ECO:0000313" key="9">
    <source>
        <dbReference type="Proteomes" id="UP000265716"/>
    </source>
</evidence>
<reference evidence="7 12" key="1">
    <citation type="journal article" date="2018" name="J. Invertebr. Pathol.">
        <title>New genotyping method for the causative agent of crayfish plague (Aphanomyces astaci) based on whole genome data.</title>
        <authorList>
            <person name="Minardi D."/>
            <person name="Studholme D.J."/>
            <person name="van der Giezen M."/>
            <person name="Pretto T."/>
            <person name="Oidtmann B."/>
        </authorList>
    </citation>
    <scope>NUCLEOTIDE SEQUENCE [LARGE SCALE GENOMIC DNA]</scope>
    <source>
        <strain evidence="7 12">KB13</strain>
    </source>
</reference>
<evidence type="ECO:0000313" key="4">
    <source>
        <dbReference type="EMBL" id="RHY76798.1"/>
    </source>
</evidence>
<evidence type="ECO:0000313" key="6">
    <source>
        <dbReference type="EMBL" id="RHY86204.1"/>
    </source>
</evidence>
<gene>
    <name evidence="5" type="ORF">DYB26_008405</name>
    <name evidence="7" type="ORF">DYB28_014323</name>
    <name evidence="4" type="ORF">DYB30_013731</name>
    <name evidence="6" type="ORF">DYB31_007781</name>
    <name evidence="3" type="ORF">DYB34_009921</name>
    <name evidence="1" type="ORF">DYB36_009954</name>
    <name evidence="2" type="ORF">DYB38_010463</name>
</gene>
<evidence type="ECO:0000313" key="2">
    <source>
        <dbReference type="EMBL" id="RHY52791.1"/>
    </source>
</evidence>
<dbReference type="EMBL" id="QUTE01019833">
    <property type="protein sequence ID" value="RHY86204.1"/>
    <property type="molecule type" value="Genomic_DNA"/>
</dbReference>
<evidence type="ECO:0000313" key="13">
    <source>
        <dbReference type="Proteomes" id="UP000283543"/>
    </source>
</evidence>
<dbReference type="EMBL" id="QUTI01031002">
    <property type="protein sequence ID" value="RLO03429.1"/>
    <property type="molecule type" value="Genomic_DNA"/>
</dbReference>
<dbReference type="Proteomes" id="UP000283543">
    <property type="component" value="Unassembled WGS sequence"/>
</dbReference>
<dbReference type="EMBL" id="QUTC01006311">
    <property type="protein sequence ID" value="RHY52791.1"/>
    <property type="molecule type" value="Genomic_DNA"/>
</dbReference>
<reference evidence="8 9" key="2">
    <citation type="submission" date="2018-08" db="EMBL/GenBank/DDBJ databases">
        <title>Aphanomyces genome sequencing and annotation.</title>
        <authorList>
            <person name="Minardi D."/>
            <person name="Oidtmann B."/>
            <person name="Van Der Giezen M."/>
            <person name="Studholme D.J."/>
        </authorList>
    </citation>
    <scope>NUCLEOTIDE SEQUENCE [LARGE SCALE GENOMIC DNA]</scope>
    <source>
        <strain evidence="6 10">197901</strain>
        <strain evidence="4 11">D2</strain>
        <strain evidence="5 14">FDL457</strain>
        <strain evidence="1 8">Kv</strain>
        <strain evidence="2 9">SA</strain>
        <strain evidence="3 13">Si</strain>
    </source>
</reference>
<evidence type="ECO:0000313" key="10">
    <source>
        <dbReference type="Proteomes" id="UP000266196"/>
    </source>
</evidence>
<dbReference type="EMBL" id="QUTD01002074">
    <property type="protein sequence ID" value="RHY76798.1"/>
    <property type="molecule type" value="Genomic_DNA"/>
</dbReference>
<dbReference type="VEuPathDB" id="FungiDB:H257_02352"/>
<proteinExistence type="predicted"/>
<dbReference type="Proteomes" id="UP000265716">
    <property type="component" value="Unassembled WGS sequence"/>
</dbReference>
<dbReference type="EMBL" id="QUSZ01003636">
    <property type="protein sequence ID" value="RHY17705.1"/>
    <property type="molecule type" value="Genomic_DNA"/>
</dbReference>
<evidence type="ECO:0000313" key="3">
    <source>
        <dbReference type="EMBL" id="RHY58143.1"/>
    </source>
</evidence>
<name>A0A397E6Y8_APHAT</name>
<dbReference type="Proteomes" id="UP000265427">
    <property type="component" value="Unassembled WGS sequence"/>
</dbReference>
<dbReference type="EMBL" id="QUTB01005026">
    <property type="protein sequence ID" value="RHY58143.1"/>
    <property type="molecule type" value="Genomic_DNA"/>
</dbReference>
<evidence type="ECO:0000313" key="7">
    <source>
        <dbReference type="EMBL" id="RLO03429.1"/>
    </source>
</evidence>
<organism evidence="4 11">
    <name type="scientific">Aphanomyces astaci</name>
    <name type="common">Crayfish plague agent</name>
    <dbReference type="NCBI Taxonomy" id="112090"/>
    <lineage>
        <taxon>Eukaryota</taxon>
        <taxon>Sar</taxon>
        <taxon>Stramenopiles</taxon>
        <taxon>Oomycota</taxon>
        <taxon>Saprolegniomycetes</taxon>
        <taxon>Saprolegniales</taxon>
        <taxon>Verrucalvaceae</taxon>
        <taxon>Aphanomyces</taxon>
    </lineage>
</organism>
<dbReference type="Proteomes" id="UP000275652">
    <property type="component" value="Unassembled WGS sequence"/>
</dbReference>